<dbReference type="RefSeq" id="WP_202766869.1">
    <property type="nucleotide sequence ID" value="NZ_JAESWA010000020.1"/>
</dbReference>
<protein>
    <submittedName>
        <fullName evidence="1">Uncharacterized protein</fullName>
    </submittedName>
</protein>
<reference evidence="1" key="1">
    <citation type="submission" date="2021-01" db="EMBL/GenBank/DDBJ databases">
        <title>Genome public.</title>
        <authorList>
            <person name="Liu C."/>
            <person name="Sun Q."/>
        </authorList>
    </citation>
    <scope>NUCLEOTIDE SEQUENCE</scope>
    <source>
        <strain evidence="1">YIM B02565</strain>
    </source>
</reference>
<gene>
    <name evidence="1" type="ORF">JK634_06685</name>
</gene>
<keyword evidence="2" id="KW-1185">Reference proteome</keyword>
<name>A0A937K447_9CLOT</name>
<accession>A0A937K447</accession>
<dbReference type="Proteomes" id="UP000623681">
    <property type="component" value="Unassembled WGS sequence"/>
</dbReference>
<comment type="caution">
    <text evidence="1">The sequence shown here is derived from an EMBL/GenBank/DDBJ whole genome shotgun (WGS) entry which is preliminary data.</text>
</comment>
<evidence type="ECO:0000313" key="2">
    <source>
        <dbReference type="Proteomes" id="UP000623681"/>
    </source>
</evidence>
<evidence type="ECO:0000313" key="1">
    <source>
        <dbReference type="EMBL" id="MBL4931484.1"/>
    </source>
</evidence>
<dbReference type="EMBL" id="JAESWA010000020">
    <property type="protein sequence ID" value="MBL4931484.1"/>
    <property type="molecule type" value="Genomic_DNA"/>
</dbReference>
<sequence>MKPLLIPMKEEEFKQVCKIRVKNIMQGMNDYINGILEINHDLGERETFENFNLKYEDRFIKFMEKLYDINKEAPVVVDLYLKDVNPEGIIIMLNSLDYNDQITLINHVKNIKGDEIYFKIDSKELIPFITKLSTRELHFCTIHFTKIPVTIWGNYNLAFPIFCEKLGDLNFYKNIAEEFGIIMVN</sequence>
<dbReference type="AlphaFoldDB" id="A0A937K447"/>
<organism evidence="1 2">
    <name type="scientific">Clostridium paridis</name>
    <dbReference type="NCBI Taxonomy" id="2803863"/>
    <lineage>
        <taxon>Bacteria</taxon>
        <taxon>Bacillati</taxon>
        <taxon>Bacillota</taxon>
        <taxon>Clostridia</taxon>
        <taxon>Eubacteriales</taxon>
        <taxon>Clostridiaceae</taxon>
        <taxon>Clostridium</taxon>
    </lineage>
</organism>
<proteinExistence type="predicted"/>